<dbReference type="InParanoid" id="F2SUY9"/>
<reference evidence="2" key="1">
    <citation type="journal article" date="2012" name="MBio">
        <title>Comparative genome analysis of Trichophyton rubrum and related dermatophytes reveals candidate genes involved in infection.</title>
        <authorList>
            <person name="Martinez D.A."/>
            <person name="Oliver B.G."/>
            <person name="Graeser Y."/>
            <person name="Goldberg J.M."/>
            <person name="Li W."/>
            <person name="Martinez-Rossi N.M."/>
            <person name="Monod M."/>
            <person name="Shelest E."/>
            <person name="Barton R.C."/>
            <person name="Birch E."/>
            <person name="Brakhage A.A."/>
            <person name="Chen Z."/>
            <person name="Gurr S.J."/>
            <person name="Heiman D."/>
            <person name="Heitman J."/>
            <person name="Kosti I."/>
            <person name="Rossi A."/>
            <person name="Saif S."/>
            <person name="Samalova M."/>
            <person name="Saunders C.W."/>
            <person name="Shea T."/>
            <person name="Summerbell R.C."/>
            <person name="Xu J."/>
            <person name="Young S."/>
            <person name="Zeng Q."/>
            <person name="Birren B.W."/>
            <person name="Cuomo C.A."/>
            <person name="White T.C."/>
        </authorList>
    </citation>
    <scope>NUCLEOTIDE SEQUENCE [LARGE SCALE GENOMIC DNA]</scope>
    <source>
        <strain evidence="2">ATCC MYA-4607 / CBS 118892</strain>
    </source>
</reference>
<accession>F2SUY9</accession>
<evidence type="ECO:0000313" key="2">
    <source>
        <dbReference type="Proteomes" id="UP000008864"/>
    </source>
</evidence>
<dbReference type="GeneID" id="10375291"/>
<dbReference type="EMBL" id="GG700654">
    <property type="protein sequence ID" value="EGD90051.2"/>
    <property type="molecule type" value="Genomic_DNA"/>
</dbReference>
<protein>
    <submittedName>
        <fullName evidence="1">Uncharacterized protein</fullName>
    </submittedName>
</protein>
<keyword evidence="2" id="KW-1185">Reference proteome</keyword>
<organism evidence="1 2">
    <name type="scientific">Trichophyton rubrum (strain ATCC MYA-4607 / CBS 118892)</name>
    <name type="common">Athlete's foot fungus</name>
    <dbReference type="NCBI Taxonomy" id="559305"/>
    <lineage>
        <taxon>Eukaryota</taxon>
        <taxon>Fungi</taxon>
        <taxon>Dikarya</taxon>
        <taxon>Ascomycota</taxon>
        <taxon>Pezizomycotina</taxon>
        <taxon>Eurotiomycetes</taxon>
        <taxon>Eurotiomycetidae</taxon>
        <taxon>Onygenales</taxon>
        <taxon>Arthrodermataceae</taxon>
        <taxon>Trichophyton</taxon>
    </lineage>
</organism>
<dbReference type="RefSeq" id="XP_003233292.2">
    <property type="nucleotide sequence ID" value="XM_003233244.2"/>
</dbReference>
<name>F2SUY9_TRIRC</name>
<evidence type="ECO:0000313" key="1">
    <source>
        <dbReference type="EMBL" id="EGD90051.2"/>
    </source>
</evidence>
<gene>
    <name evidence="1" type="ORF">TERG_06285</name>
</gene>
<dbReference type="AlphaFoldDB" id="F2SUY9"/>
<dbReference type="Proteomes" id="UP000008864">
    <property type="component" value="Unassembled WGS sequence"/>
</dbReference>
<proteinExistence type="predicted"/>
<dbReference type="HOGENOM" id="CLU_1349754_0_0_1"/>
<sequence length="203" mass="21429">MAGPAAAVVSRGTGWKDALGHLQGGCRALIFFVIAANIREGAASYTASAAEPLTFGVEAALNGGAVETSLHLLLSSRPAFRSSTGRSQQTTLKGSHTLEVTNFESCSEEAAGRAFVNLIVTGGEQELSDDHFMAAMFLCFATGSREDQPCHPRGVGPGIRRGRSRTVEHRLRGQETVELDTDLYGADGADGADLETSGTVDWW</sequence>
<dbReference type="VEuPathDB" id="FungiDB:TERG_06285"/>